<dbReference type="EMBL" id="QFLI01000005">
    <property type="protein sequence ID" value="PXY00599.1"/>
    <property type="molecule type" value="Genomic_DNA"/>
</dbReference>
<dbReference type="Proteomes" id="UP000248079">
    <property type="component" value="Unassembled WGS sequence"/>
</dbReference>
<comment type="caution">
    <text evidence="2">The sequence shown here is derived from an EMBL/GenBank/DDBJ whole genome shotgun (WGS) entry which is preliminary data.</text>
</comment>
<feature type="signal peptide" evidence="1">
    <location>
        <begin position="1"/>
        <end position="20"/>
    </location>
</feature>
<feature type="chain" id="PRO_5016135425" description="Adhesin domain-containing protein" evidence="1">
    <location>
        <begin position="21"/>
        <end position="347"/>
    </location>
</feature>
<reference evidence="2 3" key="1">
    <citation type="submission" date="2018-05" db="EMBL/GenBank/DDBJ databases">
        <title>Marinifilum breve JC075T sp. nov., a marine bacterium isolated from Yongle Blue Hole in the South China Sea.</title>
        <authorList>
            <person name="Fu T."/>
        </authorList>
    </citation>
    <scope>NUCLEOTIDE SEQUENCE [LARGE SCALE GENOMIC DNA]</scope>
    <source>
        <strain evidence="2 3">JC075</strain>
    </source>
</reference>
<name>A0A2V3ZVY1_9BACT</name>
<sequence>MYRLLLALLTVFMISGTLNAAKHKKIDKTFKSVENLKIDAHYGKVQIKNWDKDEIHFEVLITVDGSKEDKNATMVENINIDFTEGGQQLVAQTVLGDFFSIKKLTNSLFNKGKIKISYTVQMPASVNLEIIQKNGDVFLDDHNAKFILNQNGGNFTANSLNGDNRLKLSNVNVKINQLANTELDVSGSEIKIENADKISGESRDSEYNIQVIDNLNIKTVRDKFDVKEIETLYGTSNFTKFEIAQLGDEIDYELKFGHINVFNINNMFSFIKLDSKYGHIGLSFMEGCNIDYEINHKSVKFDNSNDFTLKNEETADKKTYVAKGKVGSKKSISKLNIRANNCKMRLE</sequence>
<evidence type="ECO:0000313" key="2">
    <source>
        <dbReference type="EMBL" id="PXY00599.1"/>
    </source>
</evidence>
<evidence type="ECO:0000313" key="3">
    <source>
        <dbReference type="Proteomes" id="UP000248079"/>
    </source>
</evidence>
<keyword evidence="3" id="KW-1185">Reference proteome</keyword>
<protein>
    <recommendedName>
        <fullName evidence="4">Adhesin domain-containing protein</fullName>
    </recommendedName>
</protein>
<gene>
    <name evidence="2" type="ORF">DF185_11835</name>
</gene>
<proteinExistence type="predicted"/>
<evidence type="ECO:0008006" key="4">
    <source>
        <dbReference type="Google" id="ProtNLM"/>
    </source>
</evidence>
<dbReference type="OrthoDB" id="1117657at2"/>
<evidence type="ECO:0000256" key="1">
    <source>
        <dbReference type="SAM" id="SignalP"/>
    </source>
</evidence>
<dbReference type="RefSeq" id="WP_110360973.1">
    <property type="nucleotide sequence ID" value="NZ_QFLI01000005.1"/>
</dbReference>
<keyword evidence="1" id="KW-0732">Signal</keyword>
<dbReference type="AlphaFoldDB" id="A0A2V3ZVY1"/>
<organism evidence="2 3">
    <name type="scientific">Marinifilum breve</name>
    <dbReference type="NCBI Taxonomy" id="2184082"/>
    <lineage>
        <taxon>Bacteria</taxon>
        <taxon>Pseudomonadati</taxon>
        <taxon>Bacteroidota</taxon>
        <taxon>Bacteroidia</taxon>
        <taxon>Marinilabiliales</taxon>
        <taxon>Marinifilaceae</taxon>
    </lineage>
</organism>
<accession>A0A2V3ZVY1</accession>